<protein>
    <submittedName>
        <fullName evidence="1">Uncharacterized protein</fullName>
    </submittedName>
</protein>
<accession>A0ACB6QZE6</accession>
<dbReference type="EMBL" id="MU003505">
    <property type="protein sequence ID" value="KAF2471440.1"/>
    <property type="molecule type" value="Genomic_DNA"/>
</dbReference>
<keyword evidence="2" id="KW-1185">Reference proteome</keyword>
<dbReference type="Proteomes" id="UP000799755">
    <property type="component" value="Unassembled WGS sequence"/>
</dbReference>
<evidence type="ECO:0000313" key="2">
    <source>
        <dbReference type="Proteomes" id="UP000799755"/>
    </source>
</evidence>
<reference evidence="1" key="1">
    <citation type="journal article" date="2020" name="Stud. Mycol.">
        <title>101 Dothideomycetes genomes: a test case for predicting lifestyles and emergence of pathogens.</title>
        <authorList>
            <person name="Haridas S."/>
            <person name="Albert R."/>
            <person name="Binder M."/>
            <person name="Bloem J."/>
            <person name="Labutti K."/>
            <person name="Salamov A."/>
            <person name="Andreopoulos B."/>
            <person name="Baker S."/>
            <person name="Barry K."/>
            <person name="Bills G."/>
            <person name="Bluhm B."/>
            <person name="Cannon C."/>
            <person name="Castanera R."/>
            <person name="Culley D."/>
            <person name="Daum C."/>
            <person name="Ezra D."/>
            <person name="Gonzalez J."/>
            <person name="Henrissat B."/>
            <person name="Kuo A."/>
            <person name="Liang C."/>
            <person name="Lipzen A."/>
            <person name="Lutzoni F."/>
            <person name="Magnuson J."/>
            <person name="Mondo S."/>
            <person name="Nolan M."/>
            <person name="Ohm R."/>
            <person name="Pangilinan J."/>
            <person name="Park H.-J."/>
            <person name="Ramirez L."/>
            <person name="Alfaro M."/>
            <person name="Sun H."/>
            <person name="Tritt A."/>
            <person name="Yoshinaga Y."/>
            <person name="Zwiers L.-H."/>
            <person name="Turgeon B."/>
            <person name="Goodwin S."/>
            <person name="Spatafora J."/>
            <person name="Crous P."/>
            <person name="Grigoriev I."/>
        </authorList>
    </citation>
    <scope>NUCLEOTIDE SEQUENCE</scope>
    <source>
        <strain evidence="1">ATCC 200398</strain>
    </source>
</reference>
<organism evidence="1 2">
    <name type="scientific">Lindgomyces ingoldianus</name>
    <dbReference type="NCBI Taxonomy" id="673940"/>
    <lineage>
        <taxon>Eukaryota</taxon>
        <taxon>Fungi</taxon>
        <taxon>Dikarya</taxon>
        <taxon>Ascomycota</taxon>
        <taxon>Pezizomycotina</taxon>
        <taxon>Dothideomycetes</taxon>
        <taxon>Pleosporomycetidae</taxon>
        <taxon>Pleosporales</taxon>
        <taxon>Lindgomycetaceae</taxon>
        <taxon>Lindgomyces</taxon>
    </lineage>
</organism>
<sequence length="182" mass="20251">MPSLFLKVSLVLVVSLALTIQITPDARENILPTPNVSTKEAVGTAGAKIKLHATSEQVWRDLIDFGKYGEWSKRVPSVDFGEDKGKLKEGMVGVMTVVPPNASPNTFPVEIISISQSTHTLVWKSLTGLPDWVILSERVQEVVDLPGQPGWSQYRTWDTWKGPFAYVMQWVFKKGIEENLEG</sequence>
<comment type="caution">
    <text evidence="1">The sequence shown here is derived from an EMBL/GenBank/DDBJ whole genome shotgun (WGS) entry which is preliminary data.</text>
</comment>
<name>A0ACB6QZE6_9PLEO</name>
<evidence type="ECO:0000313" key="1">
    <source>
        <dbReference type="EMBL" id="KAF2471440.1"/>
    </source>
</evidence>
<gene>
    <name evidence="1" type="ORF">BDR25DRAFT_260993</name>
</gene>
<proteinExistence type="predicted"/>